<accession>A0A0A1WBY8</accession>
<proteinExistence type="predicted"/>
<evidence type="ECO:0000313" key="1">
    <source>
        <dbReference type="EMBL" id="GAM02868.1"/>
    </source>
</evidence>
<reference evidence="1 2" key="1">
    <citation type="submission" date="2014-11" db="EMBL/GenBank/DDBJ databases">
        <title>Whole genome shotgun sequence of Sphingomonas parapaucimobilis NBRC 15100.</title>
        <authorList>
            <person name="Katano-Makiyama Y."/>
            <person name="Hosoyama A."/>
            <person name="Hashimoto M."/>
            <person name="Hosoyama Y."/>
            <person name="Noguchi M."/>
            <person name="Numata M."/>
            <person name="Tsuchikane K."/>
            <person name="Hirakata S."/>
            <person name="Uohara A."/>
            <person name="Shimodaira J."/>
            <person name="Ohji S."/>
            <person name="Ichikawa N."/>
            <person name="Kimura A."/>
            <person name="Yamazoe A."/>
            <person name="Fujita N."/>
        </authorList>
    </citation>
    <scope>NUCLEOTIDE SEQUENCE [LARGE SCALE GENOMIC DNA]</scope>
    <source>
        <strain evidence="1 2">NBRC 15100</strain>
    </source>
</reference>
<dbReference type="RefSeq" id="WP_174435563.1">
    <property type="nucleotide sequence ID" value="NZ_BBPI01000101.1"/>
</dbReference>
<keyword evidence="2" id="KW-1185">Reference proteome</keyword>
<dbReference type="Proteomes" id="UP000032305">
    <property type="component" value="Unassembled WGS sequence"/>
</dbReference>
<gene>
    <name evidence="1" type="ORF">SP5_101_00030</name>
</gene>
<organism evidence="1 2">
    <name type="scientific">Sphingomonas parapaucimobilis NBRC 15100</name>
    <dbReference type="NCBI Taxonomy" id="1219049"/>
    <lineage>
        <taxon>Bacteria</taxon>
        <taxon>Pseudomonadati</taxon>
        <taxon>Pseudomonadota</taxon>
        <taxon>Alphaproteobacteria</taxon>
        <taxon>Sphingomonadales</taxon>
        <taxon>Sphingomonadaceae</taxon>
        <taxon>Sphingomonas</taxon>
    </lineage>
</organism>
<comment type="caution">
    <text evidence="1">The sequence shown here is derived from an EMBL/GenBank/DDBJ whole genome shotgun (WGS) entry which is preliminary data.</text>
</comment>
<protein>
    <recommendedName>
        <fullName evidence="3">Tetratricopeptide repeat protein</fullName>
    </recommendedName>
</protein>
<evidence type="ECO:0000313" key="2">
    <source>
        <dbReference type="Proteomes" id="UP000032305"/>
    </source>
</evidence>
<dbReference type="AlphaFoldDB" id="A0A0A1WBY8"/>
<sequence length="255" mass="26697">MQRIKATGSAVSPRRIQWGMAMVKGGGRIGLVCVGLACGMAMATPAQAQSARELLTQASFGDSDEATALRRVSGAYMAAANALKRAPDDHESLLMRATALGYRAKLTGNRGDAITARRQFESLVAQNPRDAEAQLALGAWHIGAVKKLGAIVGRAALGAQRGVGYASLDRAIALGGDRALFPGLSALLRLELDPRDPRGRALAEAAVRAGTVTPIDRILQRACVAVLASLHAGDMAKTRALASQSLPFGRFDDDN</sequence>
<name>A0A0A1WBY8_9SPHN</name>
<dbReference type="EMBL" id="BBPI01000101">
    <property type="protein sequence ID" value="GAM02868.1"/>
    <property type="molecule type" value="Genomic_DNA"/>
</dbReference>
<evidence type="ECO:0008006" key="3">
    <source>
        <dbReference type="Google" id="ProtNLM"/>
    </source>
</evidence>
<dbReference type="eggNOG" id="ENOG5033K75">
    <property type="taxonomic scope" value="Bacteria"/>
</dbReference>